<evidence type="ECO:0000313" key="6">
    <source>
        <dbReference type="Proteomes" id="UP000315226"/>
    </source>
</evidence>
<evidence type="ECO:0000259" key="4">
    <source>
        <dbReference type="PROSITE" id="PS50901"/>
    </source>
</evidence>
<dbReference type="PROSITE" id="PS50901">
    <property type="entry name" value="FTSK"/>
    <property type="match status" value="1"/>
</dbReference>
<dbReference type="EMBL" id="BJMN01000029">
    <property type="protein sequence ID" value="GEB58919.1"/>
    <property type="molecule type" value="Genomic_DNA"/>
</dbReference>
<dbReference type="PANTHER" id="PTHR22683:SF41">
    <property type="entry name" value="DNA TRANSLOCASE FTSK"/>
    <property type="match status" value="1"/>
</dbReference>
<dbReference type="SUPFAM" id="SSF52540">
    <property type="entry name" value="P-loop containing nucleoside triphosphate hydrolases"/>
    <property type="match status" value="1"/>
</dbReference>
<keyword evidence="1 3" id="KW-0547">Nucleotide-binding</keyword>
<dbReference type="Proteomes" id="UP000315226">
    <property type="component" value="Unassembled WGS sequence"/>
</dbReference>
<organism evidence="5 6">
    <name type="scientific">Streptomyces gardneri</name>
    <dbReference type="NCBI Taxonomy" id="66892"/>
    <lineage>
        <taxon>Bacteria</taxon>
        <taxon>Bacillati</taxon>
        <taxon>Actinomycetota</taxon>
        <taxon>Actinomycetes</taxon>
        <taxon>Kitasatosporales</taxon>
        <taxon>Streptomycetaceae</taxon>
        <taxon>Streptomyces</taxon>
    </lineage>
</organism>
<dbReference type="Pfam" id="PF01580">
    <property type="entry name" value="FtsK_SpoIIIE"/>
    <property type="match status" value="1"/>
</dbReference>
<dbReference type="RefSeq" id="WP_141298201.1">
    <property type="nucleotide sequence ID" value="NZ_BJMN01000029.1"/>
</dbReference>
<dbReference type="AlphaFoldDB" id="A0A4Y3RNI0"/>
<keyword evidence="6" id="KW-1185">Reference proteome</keyword>
<evidence type="ECO:0000256" key="1">
    <source>
        <dbReference type="ARBA" id="ARBA00022741"/>
    </source>
</evidence>
<dbReference type="InterPro" id="IPR027417">
    <property type="entry name" value="P-loop_NTPase"/>
</dbReference>
<gene>
    <name evidence="5" type="ORF">SGA01_45240</name>
</gene>
<protein>
    <submittedName>
        <fullName evidence="5">Conjugal transfer protein TraS</fullName>
    </submittedName>
</protein>
<evidence type="ECO:0000313" key="5">
    <source>
        <dbReference type="EMBL" id="GEB58919.1"/>
    </source>
</evidence>
<feature type="domain" description="FtsK" evidence="4">
    <location>
        <begin position="163"/>
        <end position="362"/>
    </location>
</feature>
<feature type="binding site" evidence="3">
    <location>
        <begin position="181"/>
        <end position="188"/>
    </location>
    <ligand>
        <name>ATP</name>
        <dbReference type="ChEBI" id="CHEBI:30616"/>
    </ligand>
</feature>
<sequence length="451" mass="49686">MTALWVSLALVASVALLLRWQRPAWYWMTFGILFALVRVLGRYASVMDACGLTVPPSRWRLTLARMTRRPVPEARAPRILRLRPTRTGLVLRVKLRPGQDAFDFSAASDRLRHSFVMRNVTTREIRSGVVELRMTGYDVLKRVQMPALPDGGGMRVPVAIREDGEVYYRDYRQIPHALNVGATQSGKSVYQRNLVAGLAALDVALVGIDCKQGVELAPLARRFTALADNPDTAVDLLDALVGHMEDVYQLIRREQRLSADIPDAEITADIWDLPDRLRPTPIVLMVDEVAELALFATKDEEKRRDRIITSLVRLSQLGRAAGIYLEICGQRFGSELGKGITMLRAQLTGRTAHRVNDETSANMAFGDVAPDAVLATIQIPTDRPGTAVVGDSSGGWVRIRTPHLTLRRAVNTCNAHAHRTPEIPALDAFRPVLPPLAKTPTPAAGTAPAIA</sequence>
<reference evidence="5 6" key="1">
    <citation type="submission" date="2019-06" db="EMBL/GenBank/DDBJ databases">
        <title>Whole genome shotgun sequence of Streptomyces gardneri NBRC 12865.</title>
        <authorList>
            <person name="Hosoyama A."/>
            <person name="Uohara A."/>
            <person name="Ohji S."/>
            <person name="Ichikawa N."/>
        </authorList>
    </citation>
    <scope>NUCLEOTIDE SEQUENCE [LARGE SCALE GENOMIC DNA]</scope>
    <source>
        <strain evidence="5 6">NBRC 12865</strain>
    </source>
</reference>
<dbReference type="GO" id="GO:0003677">
    <property type="term" value="F:DNA binding"/>
    <property type="evidence" value="ECO:0007669"/>
    <property type="project" value="InterPro"/>
</dbReference>
<dbReference type="PANTHER" id="PTHR22683">
    <property type="entry name" value="SPORULATION PROTEIN RELATED"/>
    <property type="match status" value="1"/>
</dbReference>
<keyword evidence="2 3" id="KW-0067">ATP-binding</keyword>
<proteinExistence type="predicted"/>
<accession>A0A4Y3RNI0</accession>
<dbReference type="InterPro" id="IPR002543">
    <property type="entry name" value="FtsK_dom"/>
</dbReference>
<dbReference type="Gene3D" id="3.40.50.300">
    <property type="entry name" value="P-loop containing nucleotide triphosphate hydrolases"/>
    <property type="match status" value="1"/>
</dbReference>
<evidence type="ECO:0000256" key="2">
    <source>
        <dbReference type="ARBA" id="ARBA00022840"/>
    </source>
</evidence>
<dbReference type="InterPro" id="IPR050206">
    <property type="entry name" value="FtsK/SpoIIIE/SftA"/>
</dbReference>
<dbReference type="GO" id="GO:0005524">
    <property type="term" value="F:ATP binding"/>
    <property type="evidence" value="ECO:0007669"/>
    <property type="project" value="UniProtKB-UniRule"/>
</dbReference>
<comment type="caution">
    <text evidence="5">The sequence shown here is derived from an EMBL/GenBank/DDBJ whole genome shotgun (WGS) entry which is preliminary data.</text>
</comment>
<dbReference type="OrthoDB" id="5168624at2"/>
<evidence type="ECO:0000256" key="3">
    <source>
        <dbReference type="PROSITE-ProRule" id="PRU00289"/>
    </source>
</evidence>
<name>A0A4Y3RNI0_9ACTN</name>